<keyword evidence="1" id="KW-0732">Signal</keyword>
<organism evidence="2 5">
    <name type="scientific">Mobiluncus mulieris</name>
    <dbReference type="NCBI Taxonomy" id="2052"/>
    <lineage>
        <taxon>Bacteria</taxon>
        <taxon>Bacillati</taxon>
        <taxon>Actinomycetota</taxon>
        <taxon>Actinomycetes</taxon>
        <taxon>Actinomycetales</taxon>
        <taxon>Actinomycetaceae</taxon>
        <taxon>Mobiluncus</taxon>
    </lineage>
</organism>
<dbReference type="AlphaFoldDB" id="A0A7Y0Y3N3"/>
<name>A0A7Y0Y3N3_9ACTO</name>
<reference evidence="4 5" key="1">
    <citation type="submission" date="2020-04" db="EMBL/GenBank/DDBJ databases">
        <title>Antimicrobial susceptibility and clonality of vaginal-derived multi-drug resistant Mobiluncus isolates in China.</title>
        <authorList>
            <person name="Zhang X."/>
        </authorList>
    </citation>
    <scope>NUCLEOTIDE SEQUENCE [LARGE SCALE GENOMIC DNA]</scope>
    <source>
        <strain evidence="3 4">12</strain>
        <strain evidence="2 5">13</strain>
    </source>
</reference>
<evidence type="ECO:0000313" key="5">
    <source>
        <dbReference type="Proteomes" id="UP000578252"/>
    </source>
</evidence>
<protein>
    <recommendedName>
        <fullName evidence="6">HK97 gp10 family phage protein</fullName>
    </recommendedName>
</protein>
<feature type="signal peptide" evidence="1">
    <location>
        <begin position="1"/>
        <end position="25"/>
    </location>
</feature>
<evidence type="ECO:0000313" key="3">
    <source>
        <dbReference type="EMBL" id="NMX02813.1"/>
    </source>
</evidence>
<evidence type="ECO:0008006" key="6">
    <source>
        <dbReference type="Google" id="ProtNLM"/>
    </source>
</evidence>
<comment type="caution">
    <text evidence="2">The sequence shown here is derived from an EMBL/GenBank/DDBJ whole genome shotgun (WGS) entry which is preliminary data.</text>
</comment>
<sequence>MTKAMYKPAGRAVASLALSPTLSTALTRIAAEHVPEIQAVAPKRTGRYAASIRATPAMVRTPFTRSPASPKLRAGAVIEATVPYAAAVEWGTGEAVGFRGRARKRDKKVLPRKLQRRGAQHVLGNAAAAMRKKGL</sequence>
<dbReference type="EMBL" id="JABCUR010000002">
    <property type="protein sequence ID" value="NMW64591.1"/>
    <property type="molecule type" value="Genomic_DNA"/>
</dbReference>
<feature type="chain" id="PRO_5038315363" description="HK97 gp10 family phage protein" evidence="1">
    <location>
        <begin position="26"/>
        <end position="135"/>
    </location>
</feature>
<proteinExistence type="predicted"/>
<accession>A0A7Y0Y3N3</accession>
<evidence type="ECO:0000313" key="2">
    <source>
        <dbReference type="EMBL" id="NMW64591.1"/>
    </source>
</evidence>
<dbReference type="Proteomes" id="UP000578252">
    <property type="component" value="Unassembled WGS sequence"/>
</dbReference>
<evidence type="ECO:0000256" key="1">
    <source>
        <dbReference type="SAM" id="SignalP"/>
    </source>
</evidence>
<dbReference type="EMBL" id="JABCUS010000004">
    <property type="protein sequence ID" value="NMX02813.1"/>
    <property type="molecule type" value="Genomic_DNA"/>
</dbReference>
<gene>
    <name evidence="3" type="ORF">HHJ77_02400</name>
    <name evidence="2" type="ORF">HHJ78_03365</name>
</gene>
<dbReference type="Proteomes" id="UP000575397">
    <property type="component" value="Unassembled WGS sequence"/>
</dbReference>
<dbReference type="RefSeq" id="WP_169762256.1">
    <property type="nucleotide sequence ID" value="NZ_JABCUR010000002.1"/>
</dbReference>
<evidence type="ECO:0000313" key="4">
    <source>
        <dbReference type="Proteomes" id="UP000575397"/>
    </source>
</evidence>